<dbReference type="Proteomes" id="UP000027222">
    <property type="component" value="Unassembled WGS sequence"/>
</dbReference>
<keyword evidence="2" id="KW-1185">Reference proteome</keyword>
<sequence length="52" mass="6105">MDFEDYAQNLTRQAQIAEHEDAREDREDIQNPLSQQILLRFLSCQPKILLGC</sequence>
<reference evidence="2" key="1">
    <citation type="journal article" date="2014" name="Proc. Natl. Acad. Sci. U.S.A.">
        <title>Extensive sampling of basidiomycete genomes demonstrates inadequacy of the white-rot/brown-rot paradigm for wood decay fungi.</title>
        <authorList>
            <person name="Riley R."/>
            <person name="Salamov A.A."/>
            <person name="Brown D.W."/>
            <person name="Nagy L.G."/>
            <person name="Floudas D."/>
            <person name="Held B.W."/>
            <person name="Levasseur A."/>
            <person name="Lombard V."/>
            <person name="Morin E."/>
            <person name="Otillar R."/>
            <person name="Lindquist E.A."/>
            <person name="Sun H."/>
            <person name="LaButti K.M."/>
            <person name="Schmutz J."/>
            <person name="Jabbour D."/>
            <person name="Luo H."/>
            <person name="Baker S.E."/>
            <person name="Pisabarro A.G."/>
            <person name="Walton J.D."/>
            <person name="Blanchette R.A."/>
            <person name="Henrissat B."/>
            <person name="Martin F."/>
            <person name="Cullen D."/>
            <person name="Hibbett D.S."/>
            <person name="Grigoriev I.V."/>
        </authorList>
    </citation>
    <scope>NUCLEOTIDE SEQUENCE [LARGE SCALE GENOMIC DNA]</scope>
    <source>
        <strain evidence="2">CBS 339.88</strain>
    </source>
</reference>
<dbReference type="AlphaFoldDB" id="A0A067SXA0"/>
<evidence type="ECO:0000313" key="1">
    <source>
        <dbReference type="EMBL" id="KDR74692.1"/>
    </source>
</evidence>
<evidence type="ECO:0000313" key="2">
    <source>
        <dbReference type="Proteomes" id="UP000027222"/>
    </source>
</evidence>
<protein>
    <submittedName>
        <fullName evidence="1">Uncharacterized protein</fullName>
    </submittedName>
</protein>
<organism evidence="1 2">
    <name type="scientific">Galerina marginata (strain CBS 339.88)</name>
    <dbReference type="NCBI Taxonomy" id="685588"/>
    <lineage>
        <taxon>Eukaryota</taxon>
        <taxon>Fungi</taxon>
        <taxon>Dikarya</taxon>
        <taxon>Basidiomycota</taxon>
        <taxon>Agaricomycotina</taxon>
        <taxon>Agaricomycetes</taxon>
        <taxon>Agaricomycetidae</taxon>
        <taxon>Agaricales</taxon>
        <taxon>Agaricineae</taxon>
        <taxon>Strophariaceae</taxon>
        <taxon>Galerina</taxon>
    </lineage>
</organism>
<dbReference type="EMBL" id="KL142382">
    <property type="protein sequence ID" value="KDR74692.1"/>
    <property type="molecule type" value="Genomic_DNA"/>
</dbReference>
<proteinExistence type="predicted"/>
<accession>A0A067SXA0</accession>
<dbReference type="HOGENOM" id="CLU_3087374_0_0_1"/>
<gene>
    <name evidence="1" type="ORF">GALMADRAFT_249596</name>
</gene>
<name>A0A067SXA0_GALM3</name>